<dbReference type="Proteomes" id="UP001200430">
    <property type="component" value="Unassembled WGS sequence"/>
</dbReference>
<keyword evidence="8" id="KW-0282">Flagellum</keyword>
<sequence length="640" mass="70248">MSISLPTTQMTGLSSGLDWGDIIDEQMTALRKNEDPWYDKIQLLNDKIYLYQEFSSSVKAAQSALDPLKLESTFTSKTPELVVVGSNESSDAILKVDLEPSAQIQEWNIKVNSLAVAERRLSDRQDSSSTPLGKSGSFFVRIGTKAAEITYESSDSLRTVAEKIRSADIGLDAYLIDNRLVVESENTGLGSSTFAEKVTRGSGDYDPLGANGIDPSSIGDITVGSTTYEKGTDFEVIADTATGGYQIHWLGASRPGEASTYDVSYDYDANTFGLYEIRETLSKDLTRATGSDYDTIDVEKLDTATVSIAGYTEGTDYEIVEDPDDNKKWAIHWIGSKPADGATFSIDYSNTDNSLLDGLGILTEDATHHRDAQDASLTVNGIDVTRSSNEIDDLIGGATLNLQGVGEVNMEVTLNAQKAVESIQAFVESYNDLMEYINVRSEEKTYNYSDTPNSDTKAVPEDDMSRRKGLLAGDTVLWQTKSNLRKIISESVGDDEDTFNMLYQIGISTEETDFGKSGKLEFDTDKFMEAMTTDSDSVQKLVKTISESLDTQFDSVVSTSTVAIGDTSTKEGRIPSQINVWENEVTQLQQRIKDYEERITTQQLNMYKQYAAMEEQMTKLNYQASSLSSTFSSLSASGSS</sequence>
<keyword evidence="8" id="KW-0966">Cell projection</keyword>
<evidence type="ECO:0000259" key="7">
    <source>
        <dbReference type="Pfam" id="PF07195"/>
    </source>
</evidence>
<gene>
    <name evidence="8" type="primary">fliD</name>
    <name evidence="8" type="ORF">L2W38_03190</name>
</gene>
<organism evidence="8 9">
    <name type="scientific">Dethiosulfovibrio marinus</name>
    <dbReference type="NCBI Taxonomy" id="133532"/>
    <lineage>
        <taxon>Bacteria</taxon>
        <taxon>Thermotogati</taxon>
        <taxon>Synergistota</taxon>
        <taxon>Synergistia</taxon>
        <taxon>Synergistales</taxon>
        <taxon>Dethiosulfovibrionaceae</taxon>
        <taxon>Dethiosulfovibrio</taxon>
    </lineage>
</organism>
<evidence type="ECO:0000313" key="9">
    <source>
        <dbReference type="Proteomes" id="UP001200430"/>
    </source>
</evidence>
<dbReference type="Pfam" id="PF07195">
    <property type="entry name" value="FliD_C"/>
    <property type="match status" value="1"/>
</dbReference>
<comment type="subunit">
    <text evidence="2 5">Homopentamer.</text>
</comment>
<dbReference type="InterPro" id="IPR040026">
    <property type="entry name" value="FliD"/>
</dbReference>
<dbReference type="InterPro" id="IPR010809">
    <property type="entry name" value="FliD_C"/>
</dbReference>
<accession>A0ABS9EKU9</accession>
<dbReference type="PANTHER" id="PTHR30288:SF0">
    <property type="entry name" value="FLAGELLAR HOOK-ASSOCIATED PROTEIN 2"/>
    <property type="match status" value="1"/>
</dbReference>
<comment type="caution">
    <text evidence="8">The sequence shown here is derived from an EMBL/GenBank/DDBJ whole genome shotgun (WGS) entry which is preliminary data.</text>
</comment>
<keyword evidence="8" id="KW-0969">Cilium</keyword>
<evidence type="ECO:0000256" key="1">
    <source>
        <dbReference type="ARBA" id="ARBA00009764"/>
    </source>
</evidence>
<dbReference type="Pfam" id="PF02465">
    <property type="entry name" value="FliD_N"/>
    <property type="match status" value="1"/>
</dbReference>
<comment type="similarity">
    <text evidence="1 5">Belongs to the FliD family.</text>
</comment>
<evidence type="ECO:0000313" key="8">
    <source>
        <dbReference type="EMBL" id="MCF4141824.1"/>
    </source>
</evidence>
<dbReference type="InterPro" id="IPR003481">
    <property type="entry name" value="FliD_N"/>
</dbReference>
<feature type="coiled-coil region" evidence="5">
    <location>
        <begin position="578"/>
        <end position="605"/>
    </location>
</feature>
<name>A0ABS9EKU9_9BACT</name>
<protein>
    <recommendedName>
        <fullName evidence="5">Flagellar hook-associated protein 2</fullName>
        <shortName evidence="5">HAP2</shortName>
    </recommendedName>
    <alternativeName>
        <fullName evidence="5">Flagellar cap protein</fullName>
    </alternativeName>
</protein>
<evidence type="ECO:0000256" key="4">
    <source>
        <dbReference type="ARBA" id="ARBA00023143"/>
    </source>
</evidence>
<dbReference type="PANTHER" id="PTHR30288">
    <property type="entry name" value="FLAGELLAR CAP/ASSEMBLY PROTEIN FLID"/>
    <property type="match status" value="1"/>
</dbReference>
<keyword evidence="5" id="KW-0964">Secreted</keyword>
<dbReference type="RefSeq" id="WP_236098581.1">
    <property type="nucleotide sequence ID" value="NZ_JAKGUD010000002.1"/>
</dbReference>
<reference evidence="8 9" key="1">
    <citation type="submission" date="2022-01" db="EMBL/GenBank/DDBJ databases">
        <title>Dethiosulfovibrio faecalis sp. nov., a novel proteolytic, non-sulfur-reducing bacterium isolated from a marine aquaculture solid waste bioreactor.</title>
        <authorList>
            <person name="Grabowski S."/>
            <person name="Apolinario E."/>
            <person name="Schneider N."/>
            <person name="Marshall C.W."/>
            <person name="Sowers K.R."/>
        </authorList>
    </citation>
    <scope>NUCLEOTIDE SEQUENCE [LARGE SCALE GENOMIC DNA]</scope>
    <source>
        <strain evidence="8 9">DSM 12537</strain>
    </source>
</reference>
<evidence type="ECO:0000256" key="5">
    <source>
        <dbReference type="RuleBase" id="RU362066"/>
    </source>
</evidence>
<evidence type="ECO:0000256" key="3">
    <source>
        <dbReference type="ARBA" id="ARBA00023054"/>
    </source>
</evidence>
<evidence type="ECO:0000259" key="6">
    <source>
        <dbReference type="Pfam" id="PF02465"/>
    </source>
</evidence>
<feature type="domain" description="Flagellar hook-associated protein 2 C-terminal" evidence="7">
    <location>
        <begin position="372"/>
        <end position="621"/>
    </location>
</feature>
<keyword evidence="4 5" id="KW-0975">Bacterial flagellum</keyword>
<comment type="function">
    <text evidence="5">Required for morphogenesis and for the elongation of the flagellar filament by facilitating polymerization of the flagellin monomers at the tip of growing filament. Forms a capping structure, which prevents flagellin subunits (transported through the central channel of the flagellum) from leaking out without polymerization at the distal end.</text>
</comment>
<proteinExistence type="inferred from homology"/>
<dbReference type="EMBL" id="JAKGUD010000002">
    <property type="protein sequence ID" value="MCF4141824.1"/>
    <property type="molecule type" value="Genomic_DNA"/>
</dbReference>
<feature type="domain" description="Flagellar hook-associated protein 2 N-terminal" evidence="6">
    <location>
        <begin position="15"/>
        <end position="117"/>
    </location>
</feature>
<keyword evidence="3 5" id="KW-0175">Coiled coil</keyword>
<comment type="subcellular location">
    <subcellularLocation>
        <location evidence="5">Secreted</location>
    </subcellularLocation>
    <subcellularLocation>
        <location evidence="5">Bacterial flagellum</location>
    </subcellularLocation>
</comment>
<evidence type="ECO:0000256" key="2">
    <source>
        <dbReference type="ARBA" id="ARBA00011255"/>
    </source>
</evidence>
<keyword evidence="9" id="KW-1185">Reference proteome</keyword>